<dbReference type="PROSITE" id="PS00134">
    <property type="entry name" value="TRYPSIN_HIS"/>
    <property type="match status" value="1"/>
</dbReference>
<gene>
    <name evidence="8" type="ORF">D5F01_LYC17600</name>
</gene>
<protein>
    <submittedName>
        <fullName evidence="8">Testisin</fullName>
    </submittedName>
</protein>
<name>A0A6G0HYF1_LARCR</name>
<evidence type="ECO:0000256" key="2">
    <source>
        <dbReference type="ARBA" id="ARBA00022729"/>
    </source>
</evidence>
<dbReference type="InterPro" id="IPR018114">
    <property type="entry name" value="TRYPSIN_HIS"/>
</dbReference>
<dbReference type="Gene3D" id="2.40.10.10">
    <property type="entry name" value="Trypsin-like serine proteases"/>
    <property type="match status" value="1"/>
</dbReference>
<evidence type="ECO:0000259" key="7">
    <source>
        <dbReference type="PROSITE" id="PS50240"/>
    </source>
</evidence>
<dbReference type="PROSITE" id="PS50240">
    <property type="entry name" value="TRYPSIN_DOM"/>
    <property type="match status" value="1"/>
</dbReference>
<keyword evidence="2 6" id="KW-0732">Signal</keyword>
<dbReference type="InterPro" id="IPR001314">
    <property type="entry name" value="Peptidase_S1A"/>
</dbReference>
<evidence type="ECO:0000256" key="3">
    <source>
        <dbReference type="ARBA" id="ARBA00022801"/>
    </source>
</evidence>
<dbReference type="PRINTS" id="PR00722">
    <property type="entry name" value="CHYMOTRYPSIN"/>
</dbReference>
<dbReference type="SUPFAM" id="SSF50494">
    <property type="entry name" value="Trypsin-like serine proteases"/>
    <property type="match status" value="1"/>
</dbReference>
<accession>A0A6G0HYF1</accession>
<feature type="domain" description="Peptidase S1" evidence="7">
    <location>
        <begin position="34"/>
        <end position="272"/>
    </location>
</feature>
<keyword evidence="1" id="KW-0645">Protease</keyword>
<dbReference type="GO" id="GO:0004252">
    <property type="term" value="F:serine-type endopeptidase activity"/>
    <property type="evidence" value="ECO:0007669"/>
    <property type="project" value="InterPro"/>
</dbReference>
<dbReference type="PANTHER" id="PTHR24252">
    <property type="entry name" value="ACROSIN-RELATED"/>
    <property type="match status" value="1"/>
</dbReference>
<evidence type="ECO:0000313" key="8">
    <source>
        <dbReference type="EMBL" id="KAE8284269.1"/>
    </source>
</evidence>
<feature type="chain" id="PRO_5026043231" evidence="6">
    <location>
        <begin position="23"/>
        <end position="327"/>
    </location>
</feature>
<keyword evidence="4" id="KW-0720">Serine protease</keyword>
<keyword evidence="3" id="KW-0378">Hydrolase</keyword>
<organism evidence="8 9">
    <name type="scientific">Larimichthys crocea</name>
    <name type="common">Large yellow croaker</name>
    <name type="synonym">Pseudosciaena crocea</name>
    <dbReference type="NCBI Taxonomy" id="215358"/>
    <lineage>
        <taxon>Eukaryota</taxon>
        <taxon>Metazoa</taxon>
        <taxon>Chordata</taxon>
        <taxon>Craniata</taxon>
        <taxon>Vertebrata</taxon>
        <taxon>Euteleostomi</taxon>
        <taxon>Actinopterygii</taxon>
        <taxon>Neopterygii</taxon>
        <taxon>Teleostei</taxon>
        <taxon>Neoteleostei</taxon>
        <taxon>Acanthomorphata</taxon>
        <taxon>Eupercaria</taxon>
        <taxon>Sciaenidae</taxon>
        <taxon>Larimichthys</taxon>
    </lineage>
</organism>
<dbReference type="InterPro" id="IPR043504">
    <property type="entry name" value="Peptidase_S1_PA_chymotrypsin"/>
</dbReference>
<evidence type="ECO:0000256" key="5">
    <source>
        <dbReference type="ARBA" id="ARBA00023157"/>
    </source>
</evidence>
<dbReference type="GO" id="GO:0006508">
    <property type="term" value="P:proteolysis"/>
    <property type="evidence" value="ECO:0007669"/>
    <property type="project" value="UniProtKB-KW"/>
</dbReference>
<dbReference type="Proteomes" id="UP000424527">
    <property type="component" value="Unassembled WGS sequence"/>
</dbReference>
<comment type="caution">
    <text evidence="8">The sequence shown here is derived from an EMBL/GenBank/DDBJ whole genome shotgun (WGS) entry which is preliminary data.</text>
</comment>
<feature type="signal peptide" evidence="6">
    <location>
        <begin position="1"/>
        <end position="22"/>
    </location>
</feature>
<proteinExistence type="predicted"/>
<evidence type="ECO:0000256" key="6">
    <source>
        <dbReference type="SAM" id="SignalP"/>
    </source>
</evidence>
<sequence length="327" mass="35683">MADWTVWILLMCTALIGQESTAQDCGIAPLNTRIVGGDNATAGSWPWQVSVHFTVSGRSFHICGGTLISDQWVLTAAHCILTNITSHWRLYFGRETQRGPNVNEVNRTVSQIIVHPNYNNSLLNNDIALMKLSTPVNFSDYIRPVCLASNTSEFHNSTPCWSTGWGFIGMNESLPESLPLQEIQIPVIGRKQCACSYLISPLANITDQMICAGQDNRRVCFGDSGGPLQCKQGSKWIQAGITSFGLGCATSGIPEVFARVSEFQNWIMDQVTGANVSFVTFSSSGTDQDDSFTCRSTSTEAPQTTTSSAVATEFAFVVITVIFMQHI</sequence>
<dbReference type="EMBL" id="REGW02000017">
    <property type="protein sequence ID" value="KAE8284269.1"/>
    <property type="molecule type" value="Genomic_DNA"/>
</dbReference>
<dbReference type="CDD" id="cd00190">
    <property type="entry name" value="Tryp_SPc"/>
    <property type="match status" value="1"/>
</dbReference>
<keyword evidence="9" id="KW-1185">Reference proteome</keyword>
<reference evidence="8 9" key="1">
    <citation type="submission" date="2019-07" db="EMBL/GenBank/DDBJ databases">
        <title>Chromosome genome assembly for large yellow croaker.</title>
        <authorList>
            <person name="Xiao S."/>
        </authorList>
    </citation>
    <scope>NUCLEOTIDE SEQUENCE [LARGE SCALE GENOMIC DNA]</scope>
    <source>
        <strain evidence="8">JMULYC20181020</strain>
        <tissue evidence="8">Muscle</tissue>
    </source>
</reference>
<dbReference type="InterPro" id="IPR001254">
    <property type="entry name" value="Trypsin_dom"/>
</dbReference>
<dbReference type="SMART" id="SM00020">
    <property type="entry name" value="Tryp_SPc"/>
    <property type="match status" value="1"/>
</dbReference>
<dbReference type="FunFam" id="2.40.10.10:FF:000024">
    <property type="entry name" value="Serine protease 53"/>
    <property type="match status" value="1"/>
</dbReference>
<dbReference type="PANTHER" id="PTHR24252:SF8">
    <property type="entry name" value="ACROSIN"/>
    <property type="match status" value="1"/>
</dbReference>
<keyword evidence="5" id="KW-1015">Disulfide bond</keyword>
<dbReference type="AlphaFoldDB" id="A0A6G0HYF1"/>
<dbReference type="InterPro" id="IPR009003">
    <property type="entry name" value="Peptidase_S1_PA"/>
</dbReference>
<evidence type="ECO:0000256" key="4">
    <source>
        <dbReference type="ARBA" id="ARBA00022825"/>
    </source>
</evidence>
<evidence type="ECO:0000256" key="1">
    <source>
        <dbReference type="ARBA" id="ARBA00022670"/>
    </source>
</evidence>
<evidence type="ECO:0000313" key="9">
    <source>
        <dbReference type="Proteomes" id="UP000424527"/>
    </source>
</evidence>
<dbReference type="Pfam" id="PF00089">
    <property type="entry name" value="Trypsin"/>
    <property type="match status" value="1"/>
</dbReference>